<evidence type="ECO:0000256" key="1">
    <source>
        <dbReference type="ARBA" id="ARBA00022999"/>
    </source>
</evidence>
<evidence type="ECO:0000256" key="3">
    <source>
        <dbReference type="SAM" id="Coils"/>
    </source>
</evidence>
<dbReference type="KEGG" id="bgt:106068933"/>
<dbReference type="VEuPathDB" id="VectorBase:BGLAX_050782"/>
<dbReference type="OrthoDB" id="3175255at2759"/>
<evidence type="ECO:0000313" key="6">
    <source>
        <dbReference type="EnsemblMetazoa" id="BGLB034655-PA"/>
    </source>
</evidence>
<accession>A0A2C9LT71</accession>
<dbReference type="GO" id="GO:0008286">
    <property type="term" value="P:insulin receptor signaling pathway"/>
    <property type="evidence" value="ECO:0007669"/>
    <property type="project" value="TreeGrafter"/>
</dbReference>
<dbReference type="VEuPathDB" id="VectorBase:BGLB034655"/>
<evidence type="ECO:0000313" key="7">
    <source>
        <dbReference type="Proteomes" id="UP000076420"/>
    </source>
</evidence>
<dbReference type="GO" id="GO:0046854">
    <property type="term" value="P:phosphatidylinositol phosphate biosynthetic process"/>
    <property type="evidence" value="ECO:0007669"/>
    <property type="project" value="TreeGrafter"/>
</dbReference>
<dbReference type="SUPFAM" id="SSF55550">
    <property type="entry name" value="SH2 domain"/>
    <property type="match status" value="2"/>
</dbReference>
<name>A0A2C9LT71_BIOGL</name>
<dbReference type="PRINTS" id="PR00678">
    <property type="entry name" value="PI3KINASEP85"/>
</dbReference>
<dbReference type="EnsemblMetazoa" id="BGLB034655-RA">
    <property type="protein sequence ID" value="BGLB034655-PA"/>
    <property type="gene ID" value="BGLB034655"/>
</dbReference>
<gene>
    <name evidence="6" type="primary">106068933</name>
</gene>
<dbReference type="AlphaFoldDB" id="A0A2C9LT71"/>
<proteinExistence type="predicted"/>
<dbReference type="Pfam" id="PF00017">
    <property type="entry name" value="SH2"/>
    <property type="match status" value="2"/>
</dbReference>
<dbReference type="PANTHER" id="PTHR10155:SF0">
    <property type="entry name" value="SUPPRESSOR OF CYTOKINE SIGNALING AT 36E, ISOFORM D"/>
    <property type="match status" value="1"/>
</dbReference>
<dbReference type="Proteomes" id="UP000076420">
    <property type="component" value="Unassembled WGS sequence"/>
</dbReference>
<dbReference type="Gene3D" id="3.30.505.10">
    <property type="entry name" value="SH2 domain"/>
    <property type="match status" value="2"/>
</dbReference>
<evidence type="ECO:0000256" key="4">
    <source>
        <dbReference type="SAM" id="MobiDB-lite"/>
    </source>
</evidence>
<organism evidence="6 7">
    <name type="scientific">Biomphalaria glabrata</name>
    <name type="common">Bloodfluke planorb</name>
    <name type="synonym">Freshwater snail</name>
    <dbReference type="NCBI Taxonomy" id="6526"/>
    <lineage>
        <taxon>Eukaryota</taxon>
        <taxon>Metazoa</taxon>
        <taxon>Spiralia</taxon>
        <taxon>Lophotrochozoa</taxon>
        <taxon>Mollusca</taxon>
        <taxon>Gastropoda</taxon>
        <taxon>Heterobranchia</taxon>
        <taxon>Euthyneura</taxon>
        <taxon>Panpulmonata</taxon>
        <taxon>Hygrophila</taxon>
        <taxon>Lymnaeoidea</taxon>
        <taxon>Planorbidae</taxon>
        <taxon>Biomphalaria</taxon>
    </lineage>
</organism>
<dbReference type="PROSITE" id="PS50001">
    <property type="entry name" value="SH2"/>
    <property type="match status" value="2"/>
</dbReference>
<reference evidence="6" key="1">
    <citation type="submission" date="2020-05" db="UniProtKB">
        <authorList>
            <consortium name="EnsemblMetazoa"/>
        </authorList>
    </citation>
    <scope>IDENTIFICATION</scope>
    <source>
        <strain evidence="6">BB02</strain>
    </source>
</reference>
<dbReference type="GO" id="GO:0046935">
    <property type="term" value="F:1-phosphatidylinositol-3-kinase regulator activity"/>
    <property type="evidence" value="ECO:0007669"/>
    <property type="project" value="TreeGrafter"/>
</dbReference>
<keyword evidence="3" id="KW-0175">Coiled coil</keyword>
<protein>
    <recommendedName>
        <fullName evidence="5">SH2 domain-containing protein</fullName>
    </recommendedName>
</protein>
<evidence type="ECO:0000259" key="5">
    <source>
        <dbReference type="PROSITE" id="PS50001"/>
    </source>
</evidence>
<dbReference type="PRINTS" id="PR00401">
    <property type="entry name" value="SH2DOMAIN"/>
</dbReference>
<dbReference type="STRING" id="6526.A0A2C9LT71"/>
<feature type="coiled-coil region" evidence="3">
    <location>
        <begin position="319"/>
        <end position="385"/>
    </location>
</feature>
<sequence>MDHKNVNGIPYSKNGNDYVLLNHVNNSKKDPTGAIARSMPINIINPSPKKYSKGLYNLSPFTSSISQKSYSSQAKSSDILIGSFSPDKTSSNQIANSSPVKTSSYQTDITNPDRTSADTNDSTSPVEKCTGPLANPNYIPQGQCVTIDEHKSQSNKPSDLYYWGNLSRSEAENKLRGLPDGSFLVRNSSIEGAYTLTFRHQGQCKSLRIWCQDNLYGIKKDKCTFDSLTELVYNYGVFSLKSFNPSLDVFLLHPVIKKKGFRSAVSKYEALKLVWKLSKRRQEERKKHDDLVLRHNELVQKKSLLTLELKAQKVGQEMFETITSRADQLLEELDEIEAADENKRKMLQENTALVLLKHAAIVERIKVLEEEIQQRDKEISNSARELNQQLAAMTETHEDCEYIQDELIECGLQPDLVYCIVDELEGYTFPTEQWLVDCNREESHALLMDKDSGTFLIRPKYDNPEKPYVLSIRSCDLDGSQDVKHCFICHPEGRGYGFRDDAAVFESLEELVEKHTQAPLKIYFANLQTCLAFPVFGPQAQEVAEFEGDMEELPDSPEAD</sequence>
<feature type="domain" description="SH2" evidence="5">
    <location>
        <begin position="436"/>
        <end position="535"/>
    </location>
</feature>
<feature type="compositionally biased region" description="Polar residues" evidence="4">
    <location>
        <begin position="86"/>
        <end position="125"/>
    </location>
</feature>
<dbReference type="PANTHER" id="PTHR10155">
    <property type="entry name" value="PHOSPHATIDYLINOSITOL 3-KINASE REGULATORY SUBUNIT"/>
    <property type="match status" value="1"/>
</dbReference>
<dbReference type="SMART" id="SM00252">
    <property type="entry name" value="SH2"/>
    <property type="match status" value="2"/>
</dbReference>
<evidence type="ECO:0000256" key="2">
    <source>
        <dbReference type="PROSITE-ProRule" id="PRU00191"/>
    </source>
</evidence>
<dbReference type="InterPro" id="IPR000980">
    <property type="entry name" value="SH2"/>
</dbReference>
<dbReference type="RefSeq" id="XP_013083891.2">
    <property type="nucleotide sequence ID" value="XM_013228437.2"/>
</dbReference>
<feature type="region of interest" description="Disordered" evidence="4">
    <location>
        <begin position="85"/>
        <end position="132"/>
    </location>
</feature>
<feature type="domain" description="SH2" evidence="5">
    <location>
        <begin position="161"/>
        <end position="255"/>
    </location>
</feature>
<keyword evidence="1 2" id="KW-0727">SH2 domain</keyword>
<dbReference type="InterPro" id="IPR036860">
    <property type="entry name" value="SH2_dom_sf"/>
</dbReference>
<dbReference type="GO" id="GO:0005942">
    <property type="term" value="C:phosphatidylinositol 3-kinase complex"/>
    <property type="evidence" value="ECO:0007669"/>
    <property type="project" value="TreeGrafter"/>
</dbReference>